<proteinExistence type="predicted"/>
<organism evidence="1 2">
    <name type="scientific">Mucilaginibacter glaciei</name>
    <dbReference type="NCBI Taxonomy" id="2772109"/>
    <lineage>
        <taxon>Bacteria</taxon>
        <taxon>Pseudomonadati</taxon>
        <taxon>Bacteroidota</taxon>
        <taxon>Sphingobacteriia</taxon>
        <taxon>Sphingobacteriales</taxon>
        <taxon>Sphingobacteriaceae</taxon>
        <taxon>Mucilaginibacter</taxon>
    </lineage>
</organism>
<dbReference type="RefSeq" id="WP_191165382.1">
    <property type="nucleotide sequence ID" value="NZ_JACWMX010000009.1"/>
</dbReference>
<dbReference type="PANTHER" id="PTHR37310">
    <property type="entry name" value="CYTOPLASMIC PROTEIN-RELATED"/>
    <property type="match status" value="1"/>
</dbReference>
<evidence type="ECO:0000313" key="1">
    <source>
        <dbReference type="EMBL" id="MBD1395096.1"/>
    </source>
</evidence>
<dbReference type="PANTHER" id="PTHR37310:SF1">
    <property type="entry name" value="CYTOPLASMIC PROTEIN"/>
    <property type="match status" value="1"/>
</dbReference>
<dbReference type="Proteomes" id="UP000619078">
    <property type="component" value="Unassembled WGS sequence"/>
</dbReference>
<dbReference type="AlphaFoldDB" id="A0A926S7V6"/>
<evidence type="ECO:0000313" key="2">
    <source>
        <dbReference type="Proteomes" id="UP000619078"/>
    </source>
</evidence>
<dbReference type="InterPro" id="IPR005560">
    <property type="entry name" value="Csp_YhjQ"/>
</dbReference>
<keyword evidence="2" id="KW-1185">Reference proteome</keyword>
<dbReference type="Pfam" id="PF03860">
    <property type="entry name" value="Csp"/>
    <property type="match status" value="1"/>
</dbReference>
<accession>A0A926S7V6</accession>
<dbReference type="InterPro" id="IPR044543">
    <property type="entry name" value="YHJQ-like"/>
</dbReference>
<dbReference type="Gene3D" id="1.20.1270.360">
    <property type="match status" value="1"/>
</dbReference>
<gene>
    <name evidence="1" type="ORF">IDJ76_18470</name>
</gene>
<dbReference type="CDD" id="cd08026">
    <property type="entry name" value="DUF326"/>
    <property type="match status" value="1"/>
</dbReference>
<dbReference type="EMBL" id="JACWMX010000009">
    <property type="protein sequence ID" value="MBD1395096.1"/>
    <property type="molecule type" value="Genomic_DNA"/>
</dbReference>
<name>A0A926S7V6_9SPHI</name>
<sequence length="111" mass="11706">MLHQKFKDCIAAGLACAVACNHCAISCLSEKDVKMMAKCIGLDLECAAVCRSAAELMSLGSNYSVQLCRICSDACKACAEECNKHDMKHCQECAAACRDCASACEAMAIAA</sequence>
<reference evidence="1" key="1">
    <citation type="submission" date="2020-09" db="EMBL/GenBank/DDBJ databases">
        <title>Novel species of Mucilaginibacter isolated from a glacier on the Tibetan Plateau.</title>
        <authorList>
            <person name="Liu Q."/>
            <person name="Xin Y.-H."/>
        </authorList>
    </citation>
    <scope>NUCLEOTIDE SEQUENCE</scope>
    <source>
        <strain evidence="1">ZB1P21</strain>
    </source>
</reference>
<protein>
    <submittedName>
        <fullName evidence="1">Four-helix bundle copper-binding protein</fullName>
    </submittedName>
</protein>
<comment type="caution">
    <text evidence="1">The sequence shown here is derived from an EMBL/GenBank/DDBJ whole genome shotgun (WGS) entry which is preliminary data.</text>
</comment>